<gene>
    <name evidence="1" type="ORF">PIN31115_03049</name>
</gene>
<dbReference type="EMBL" id="CABPSI010000003">
    <property type="protein sequence ID" value="VVE19348.1"/>
    <property type="molecule type" value="Genomic_DNA"/>
</dbReference>
<sequence>MGLSTIREVLESIDPAASHGSGAPPSVDEVYAPPGHESALDPERVLVIGDRGMGKTFWTWSLVGKDSRMYLNDIFPRLGLSNCDVGIGFVGEDMAADGAISTGVFDQLQSQGFDAELIWRVVILRAVLLNQKIAPPADTFWKLLTWASEDIERFQIALRDVDQGVSRSGRKVVVIFDALDRLGNNWATIRQRTIALLRVGLALRSYRGIRIKIFMRSDQAADPALFAFPDASKLFGARVDLFWERRDLFGLAYARLARNQTSKSEFSELIKNAGGLWADGGTLPDVLKHDPNAQENVFVALAGPYMGSDWRKGKTYTWLHNHLADAHGRVSPRSFLSALRAAALYRPIPDDRLFEPRALQRGVQEASALRVAQLEEEFPWIKDALRPLADLRVPATTEALFDRWLEGSTPEAIARQASSERFLPPIEFGDKPDGASPEALVEALKRIGVAEARPDGRINMPDIYRVAAKLLRMGGIKPRA</sequence>
<evidence type="ECO:0000313" key="1">
    <source>
        <dbReference type="EMBL" id="VVE19348.1"/>
    </source>
</evidence>
<dbReference type="Proteomes" id="UP000333828">
    <property type="component" value="Unassembled WGS sequence"/>
</dbReference>
<accession>A0A5E4W3Z6</accession>
<name>A0A5E4W3Z6_9BURK</name>
<reference evidence="1 2" key="1">
    <citation type="submission" date="2019-08" db="EMBL/GenBank/DDBJ databases">
        <authorList>
            <person name="Peeters C."/>
        </authorList>
    </citation>
    <scope>NUCLEOTIDE SEQUENCE [LARGE SCALE GENOMIC DNA]</scope>
    <source>
        <strain evidence="1 2">LMG 31115</strain>
    </source>
</reference>
<protein>
    <submittedName>
        <fullName evidence="1">Uncharacterized protein</fullName>
    </submittedName>
</protein>
<keyword evidence="2" id="KW-1185">Reference proteome</keyword>
<proteinExistence type="predicted"/>
<evidence type="ECO:0000313" key="2">
    <source>
        <dbReference type="Proteomes" id="UP000333828"/>
    </source>
</evidence>
<organism evidence="1 2">
    <name type="scientific">Pandoraea iniqua</name>
    <dbReference type="NCBI Taxonomy" id="2508288"/>
    <lineage>
        <taxon>Bacteria</taxon>
        <taxon>Pseudomonadati</taxon>
        <taxon>Pseudomonadota</taxon>
        <taxon>Betaproteobacteria</taxon>
        <taxon>Burkholderiales</taxon>
        <taxon>Burkholderiaceae</taxon>
        <taxon>Pandoraea</taxon>
    </lineage>
</organism>
<dbReference type="AlphaFoldDB" id="A0A5E4W3Z6"/>